<dbReference type="InterPro" id="IPR011990">
    <property type="entry name" value="TPR-like_helical_dom_sf"/>
</dbReference>
<dbReference type="eggNOG" id="COG3193">
    <property type="taxonomic scope" value="Bacteria"/>
</dbReference>
<evidence type="ECO:0000256" key="1">
    <source>
        <dbReference type="ARBA" id="ARBA00004442"/>
    </source>
</evidence>
<keyword evidence="10" id="KW-1185">Reference proteome</keyword>
<keyword evidence="5" id="KW-0998">Cell outer membrane</keyword>
<evidence type="ECO:0000256" key="5">
    <source>
        <dbReference type="ARBA" id="ARBA00023237"/>
    </source>
</evidence>
<evidence type="ECO:0000256" key="4">
    <source>
        <dbReference type="ARBA" id="ARBA00023136"/>
    </source>
</evidence>
<comment type="caution">
    <text evidence="9">The sequence shown here is derived from an EMBL/GenBank/DDBJ whole genome shotgun (WGS) entry which is preliminary data.</text>
</comment>
<accession>W2USY4</accession>
<reference evidence="9 10" key="2">
    <citation type="journal article" date="2016" name="Genome Announc.">
        <title>Draft Genome Sequence of Zhouia amylolytica AD3, Isolated from Tidal Flat Sediment.</title>
        <authorList>
            <person name="Jia B."/>
            <person name="Jin H.M."/>
            <person name="Lee H.J."/>
            <person name="Jeon C.O."/>
        </authorList>
    </citation>
    <scope>NUCLEOTIDE SEQUENCE [LARGE SCALE GENOMIC DNA]</scope>
    <source>
        <strain evidence="9 10">AD3</strain>
    </source>
</reference>
<dbReference type="PATRIC" id="fig|1286632.3.peg.698"/>
<dbReference type="SUPFAM" id="SSF48452">
    <property type="entry name" value="TPR-like"/>
    <property type="match status" value="1"/>
</dbReference>
<feature type="domain" description="RagB/SusD" evidence="7">
    <location>
        <begin position="289"/>
        <end position="408"/>
    </location>
</feature>
<evidence type="ECO:0000313" key="10">
    <source>
        <dbReference type="Proteomes" id="UP000018850"/>
    </source>
</evidence>
<dbReference type="CDD" id="cd08977">
    <property type="entry name" value="SusD"/>
    <property type="match status" value="1"/>
</dbReference>
<feature type="domain" description="SusD-like N-terminal" evidence="8">
    <location>
        <begin position="23"/>
        <end position="228"/>
    </location>
</feature>
<dbReference type="Pfam" id="PF07980">
    <property type="entry name" value="SusD_RagB"/>
    <property type="match status" value="1"/>
</dbReference>
<dbReference type="RefSeq" id="WP_038262447.1">
    <property type="nucleotide sequence ID" value="NZ_AYXY01000009.1"/>
</dbReference>
<evidence type="ECO:0000256" key="2">
    <source>
        <dbReference type="ARBA" id="ARBA00006275"/>
    </source>
</evidence>
<evidence type="ECO:0000256" key="6">
    <source>
        <dbReference type="SAM" id="SignalP"/>
    </source>
</evidence>
<dbReference type="PROSITE" id="PS51257">
    <property type="entry name" value="PROKAR_LIPOPROTEIN"/>
    <property type="match status" value="1"/>
</dbReference>
<comment type="subcellular location">
    <subcellularLocation>
        <location evidence="1">Cell outer membrane</location>
    </subcellularLocation>
</comment>
<name>W2USY4_9FLAO</name>
<evidence type="ECO:0000313" key="9">
    <source>
        <dbReference type="EMBL" id="ETN96432.1"/>
    </source>
</evidence>
<dbReference type="InterPro" id="IPR012944">
    <property type="entry name" value="SusD_RagB_dom"/>
</dbReference>
<dbReference type="Gene3D" id="1.25.40.390">
    <property type="match status" value="1"/>
</dbReference>
<dbReference type="EMBL" id="AYXY01000009">
    <property type="protein sequence ID" value="ETN96432.1"/>
    <property type="molecule type" value="Genomic_DNA"/>
</dbReference>
<protein>
    <submittedName>
        <fullName evidence="9">RagB/SusD domain-containing protein</fullName>
    </submittedName>
</protein>
<reference evidence="10" key="1">
    <citation type="submission" date="2013-11" db="EMBL/GenBank/DDBJ databases">
        <title>Draft genome sequence from a member of Zhouia, isolated tidal flat.</title>
        <authorList>
            <person name="Jin H."/>
            <person name="Jeon C.O."/>
        </authorList>
    </citation>
    <scope>NUCLEOTIDE SEQUENCE [LARGE SCALE GENOMIC DNA]</scope>
    <source>
        <strain evidence="10">AD3</strain>
    </source>
</reference>
<sequence>MIKRYIYILLLFVLTSCELTDVLDNDPPNNLVPENVVKTQQDAEALLNGVYTTITSRTSPSYYMYTELIPSGLIGTMSTIGGGSNVQFTINDVNFQNNEVKNLWTSFYKVVDMANTSIQLTSELADEKFVGNKKMEIIGEAHFLRAIAHFDALRYFGQYADESSTLGVVLRNEPVNFVSRNKGRSTVKECYNMIIDDLNIAIRNAPDFSVSYKGSKISAMALMARVMLYKGNYQEAINWADQVIGNGSRSLESTFAQVFDKGINSSEMILMTYRDANSDTEDNNRKRFYNGKPGTTWYADLMENDPRKQYTYDGSKILKVNHAETYRPTYFIRMAEMYLIKSEALFRMGSELQAIKEPLNVIRLRAGLNSSQATTLEEVKDDIFNEIIRELSFENGSDWFAAIRFDKAMDLKETITNNDQFILPIPEEEILGNSEINFSDQNPGYE</sequence>
<keyword evidence="4" id="KW-0472">Membrane</keyword>
<evidence type="ECO:0000259" key="8">
    <source>
        <dbReference type="Pfam" id="PF14322"/>
    </source>
</evidence>
<feature type="chain" id="PRO_5004826639" evidence="6">
    <location>
        <begin position="21"/>
        <end position="446"/>
    </location>
</feature>
<dbReference type="Proteomes" id="UP000018850">
    <property type="component" value="Unassembled WGS sequence"/>
</dbReference>
<feature type="signal peptide" evidence="6">
    <location>
        <begin position="1"/>
        <end position="20"/>
    </location>
</feature>
<organism evidence="9 10">
    <name type="scientific">Zhouia amylolytica AD3</name>
    <dbReference type="NCBI Taxonomy" id="1286632"/>
    <lineage>
        <taxon>Bacteria</taxon>
        <taxon>Pseudomonadati</taxon>
        <taxon>Bacteroidota</taxon>
        <taxon>Flavobacteriia</taxon>
        <taxon>Flavobacteriales</taxon>
        <taxon>Flavobacteriaceae</taxon>
        <taxon>Zhouia</taxon>
    </lineage>
</organism>
<dbReference type="GO" id="GO:0009279">
    <property type="term" value="C:cell outer membrane"/>
    <property type="evidence" value="ECO:0007669"/>
    <property type="project" value="UniProtKB-SubCell"/>
</dbReference>
<comment type="similarity">
    <text evidence="2">Belongs to the SusD family.</text>
</comment>
<dbReference type="Pfam" id="PF14322">
    <property type="entry name" value="SusD-like_3"/>
    <property type="match status" value="1"/>
</dbReference>
<gene>
    <name evidence="9" type="ORF">P278_07000</name>
</gene>
<evidence type="ECO:0000259" key="7">
    <source>
        <dbReference type="Pfam" id="PF07980"/>
    </source>
</evidence>
<proteinExistence type="inferred from homology"/>
<dbReference type="AlphaFoldDB" id="W2USY4"/>
<keyword evidence="3 6" id="KW-0732">Signal</keyword>
<dbReference type="InterPro" id="IPR033985">
    <property type="entry name" value="SusD-like_N"/>
</dbReference>
<evidence type="ECO:0000256" key="3">
    <source>
        <dbReference type="ARBA" id="ARBA00022729"/>
    </source>
</evidence>